<dbReference type="RefSeq" id="WP_233395541.1">
    <property type="nucleotide sequence ID" value="NZ_JAJTWT010000032.1"/>
</dbReference>
<dbReference type="EMBL" id="JAJTWT010000032">
    <property type="protein sequence ID" value="MCE4540799.1"/>
    <property type="molecule type" value="Genomic_DNA"/>
</dbReference>
<dbReference type="Pfam" id="PF07791">
    <property type="entry name" value="Imm11"/>
    <property type="match status" value="1"/>
</dbReference>
<dbReference type="Proteomes" id="UP001201463">
    <property type="component" value="Unassembled WGS sequence"/>
</dbReference>
<dbReference type="InterPro" id="IPR012433">
    <property type="entry name" value="Imm11"/>
</dbReference>
<comment type="caution">
    <text evidence="2">The sequence shown here is derived from an EMBL/GenBank/DDBJ whole genome shotgun (WGS) entry which is preliminary data.</text>
</comment>
<evidence type="ECO:0000313" key="3">
    <source>
        <dbReference type="Proteomes" id="UP001201463"/>
    </source>
</evidence>
<proteinExistence type="predicted"/>
<evidence type="ECO:0000259" key="1">
    <source>
        <dbReference type="Pfam" id="PF07791"/>
    </source>
</evidence>
<keyword evidence="3" id="KW-1185">Reference proteome</keyword>
<organism evidence="2 3">
    <name type="scientific">Pelomonas caseinilytica</name>
    <dbReference type="NCBI Taxonomy" id="2906763"/>
    <lineage>
        <taxon>Bacteria</taxon>
        <taxon>Pseudomonadati</taxon>
        <taxon>Pseudomonadota</taxon>
        <taxon>Betaproteobacteria</taxon>
        <taxon>Burkholderiales</taxon>
        <taxon>Sphaerotilaceae</taxon>
        <taxon>Roseateles</taxon>
    </lineage>
</organism>
<name>A0ABS8XIW4_9BURK</name>
<protein>
    <recommendedName>
        <fullName evidence="1">Immunity MXAN-0049 protein domain-containing protein</fullName>
    </recommendedName>
</protein>
<reference evidence="2 3" key="1">
    <citation type="submission" date="2021-12" db="EMBL/GenBank/DDBJ databases">
        <title>Genome seq of p7.</title>
        <authorList>
            <person name="Seo T."/>
        </authorList>
    </citation>
    <scope>NUCLEOTIDE SEQUENCE [LARGE SCALE GENOMIC DNA]</scope>
    <source>
        <strain evidence="2 3">P7</strain>
    </source>
</reference>
<sequence length="184" mass="20299">MMPIYSLWPAVGFKSIYFDDDAHLEAMRQLNVRRLASGWRNIPAKALSLDAGRKSDFPSVAVLNTGGLAVEESFRRAVFEGISAELEFLPITVEARPWFIVNCLSSVAGIDEPNSKLMRSIDGEIYMAVKLTINANAELIAPLFTLTGSNRAQIFCTQDFKNRVLKSGARGLRFDQIGEIAIGT</sequence>
<feature type="domain" description="Immunity MXAN-0049 protein" evidence="1">
    <location>
        <begin position="91"/>
        <end position="178"/>
    </location>
</feature>
<accession>A0ABS8XIW4</accession>
<gene>
    <name evidence="2" type="ORF">LXT12_26595</name>
</gene>
<evidence type="ECO:0000313" key="2">
    <source>
        <dbReference type="EMBL" id="MCE4540799.1"/>
    </source>
</evidence>